<feature type="signal peptide" evidence="10">
    <location>
        <begin position="1"/>
        <end position="18"/>
    </location>
</feature>
<keyword evidence="5" id="KW-0325">Glycoprotein</keyword>
<evidence type="ECO:0000256" key="6">
    <source>
        <dbReference type="ARBA" id="ARBA00023277"/>
    </source>
</evidence>
<organism evidence="11 12">
    <name type="scientific">Massarina eburnea CBS 473.64</name>
    <dbReference type="NCBI Taxonomy" id="1395130"/>
    <lineage>
        <taxon>Eukaryota</taxon>
        <taxon>Fungi</taxon>
        <taxon>Dikarya</taxon>
        <taxon>Ascomycota</taxon>
        <taxon>Pezizomycotina</taxon>
        <taxon>Dothideomycetes</taxon>
        <taxon>Pleosporomycetidae</taxon>
        <taxon>Pleosporales</taxon>
        <taxon>Massarineae</taxon>
        <taxon>Massarinaceae</taxon>
        <taxon>Massarina</taxon>
    </lineage>
</organism>
<dbReference type="PRINTS" id="PR00734">
    <property type="entry name" value="GLHYDRLASE7"/>
</dbReference>
<dbReference type="AlphaFoldDB" id="A0A6A6RN53"/>
<keyword evidence="4 9" id="KW-0136">Cellulose degradation</keyword>
<evidence type="ECO:0000256" key="7">
    <source>
        <dbReference type="ARBA" id="ARBA00023295"/>
    </source>
</evidence>
<dbReference type="GO" id="GO:0030245">
    <property type="term" value="P:cellulose catabolic process"/>
    <property type="evidence" value="ECO:0007669"/>
    <property type="project" value="UniProtKB-KW"/>
</dbReference>
<dbReference type="EMBL" id="MU006805">
    <property type="protein sequence ID" value="KAF2635578.1"/>
    <property type="molecule type" value="Genomic_DNA"/>
</dbReference>
<dbReference type="SUPFAM" id="SSF49899">
    <property type="entry name" value="Concanavalin A-like lectins/glucanases"/>
    <property type="match status" value="1"/>
</dbReference>
<protein>
    <recommendedName>
        <fullName evidence="9">Glucanase</fullName>
        <ecNumber evidence="9">3.2.1.-</ecNumber>
    </recommendedName>
</protein>
<dbReference type="InterPro" id="IPR001722">
    <property type="entry name" value="Glyco_hydro_7"/>
</dbReference>
<evidence type="ECO:0000256" key="1">
    <source>
        <dbReference type="ARBA" id="ARBA00000966"/>
    </source>
</evidence>
<evidence type="ECO:0000256" key="5">
    <source>
        <dbReference type="ARBA" id="ARBA00023180"/>
    </source>
</evidence>
<dbReference type="InterPro" id="IPR013320">
    <property type="entry name" value="ConA-like_dom_sf"/>
</dbReference>
<dbReference type="Pfam" id="PF00840">
    <property type="entry name" value="Glyco_hydro_7"/>
    <property type="match status" value="1"/>
</dbReference>
<keyword evidence="8 9" id="KW-0624">Polysaccharide degradation</keyword>
<evidence type="ECO:0000256" key="2">
    <source>
        <dbReference type="ARBA" id="ARBA00006044"/>
    </source>
</evidence>
<dbReference type="InterPro" id="IPR037019">
    <property type="entry name" value="Glyco_hydro_7_sf"/>
</dbReference>
<evidence type="ECO:0000256" key="4">
    <source>
        <dbReference type="ARBA" id="ARBA00023001"/>
    </source>
</evidence>
<dbReference type="Gene3D" id="2.70.100.10">
    <property type="entry name" value="Glycoside hydrolase, family 7, domain"/>
    <property type="match status" value="1"/>
</dbReference>
<accession>A0A6A6RN53</accession>
<dbReference type="EC" id="3.2.1.-" evidence="9"/>
<feature type="chain" id="PRO_5025660856" description="Glucanase" evidence="10">
    <location>
        <begin position="19"/>
        <end position="460"/>
    </location>
</feature>
<comment type="similarity">
    <text evidence="2 9">Belongs to the glycosyl hydrolase 7 (cellulase C) family.</text>
</comment>
<evidence type="ECO:0000256" key="8">
    <source>
        <dbReference type="ARBA" id="ARBA00023326"/>
    </source>
</evidence>
<proteinExistence type="inferred from homology"/>
<comment type="catalytic activity">
    <reaction evidence="1">
        <text>Endohydrolysis of (1-&gt;4)-beta-D-glucosidic linkages in cellulose, lichenin and cereal beta-D-glucans.</text>
        <dbReference type="EC" id="3.2.1.4"/>
    </reaction>
</comment>
<dbReference type="Proteomes" id="UP000799753">
    <property type="component" value="Unassembled WGS sequence"/>
</dbReference>
<dbReference type="OrthoDB" id="412382at2759"/>
<evidence type="ECO:0000313" key="12">
    <source>
        <dbReference type="Proteomes" id="UP000799753"/>
    </source>
</evidence>
<dbReference type="PANTHER" id="PTHR33753:SF1">
    <property type="entry name" value="ENDO-BETA-1,4-GLUCANASE CELB"/>
    <property type="match status" value="1"/>
</dbReference>
<name>A0A6A6RN53_9PLEO</name>
<evidence type="ECO:0000256" key="9">
    <source>
        <dbReference type="RuleBase" id="RU361164"/>
    </source>
</evidence>
<evidence type="ECO:0000313" key="11">
    <source>
        <dbReference type="EMBL" id="KAF2635578.1"/>
    </source>
</evidence>
<dbReference type="GO" id="GO:0008810">
    <property type="term" value="F:cellulase activity"/>
    <property type="evidence" value="ECO:0007669"/>
    <property type="project" value="UniProtKB-EC"/>
</dbReference>
<keyword evidence="10" id="KW-0732">Signal</keyword>
<dbReference type="CDD" id="cd07999">
    <property type="entry name" value="GH7_CBH_EG"/>
    <property type="match status" value="1"/>
</dbReference>
<evidence type="ECO:0000256" key="10">
    <source>
        <dbReference type="SAM" id="SignalP"/>
    </source>
</evidence>
<sequence length="460" mass="49530">MALAALFPLSLFALTSLAQVPGPYTPEVHPPLTSYTCTLANGCTAVNTSIVLDSAYRWLHDVSGYDNCVTDGFSQALCPDIATCAKNCALEGVDYPSYGIRADGDAVKLNIYKTDPATNVTTLSSPRLYLLRDEETYESFKLLGKEFSFDVDVSKVPCGINGALYFSEMNEKGDQNELNQAGAKYGTGYCDAQCPSTPFIKGEANYNSTYGACCNEMDIWEANRAATSYTPHPCNTTQVQKCSGTSCGNGDSRYLGLCDKDGCDSNPYRNGVHAYYGAAANFSIDTTQPFTVVTQFLTQNGAANATLREIRRLYVQHGKVVQNARVDVPGLTPADSVTDAYCSEQKSVFGGVDDTARQGGLEQMGRAIGRGVVLAFAIWDDASGYMAWLDQERYPADADPSKPGVGRGPCPITSGRPDELIKEFPDAAVVFSRIRSGDIGSTFTGDGNGTVVFGKRRVRH</sequence>
<reference evidence="11" key="1">
    <citation type="journal article" date="2020" name="Stud. Mycol.">
        <title>101 Dothideomycetes genomes: a test case for predicting lifestyles and emergence of pathogens.</title>
        <authorList>
            <person name="Haridas S."/>
            <person name="Albert R."/>
            <person name="Binder M."/>
            <person name="Bloem J."/>
            <person name="Labutti K."/>
            <person name="Salamov A."/>
            <person name="Andreopoulos B."/>
            <person name="Baker S."/>
            <person name="Barry K."/>
            <person name="Bills G."/>
            <person name="Bluhm B."/>
            <person name="Cannon C."/>
            <person name="Castanera R."/>
            <person name="Culley D."/>
            <person name="Daum C."/>
            <person name="Ezra D."/>
            <person name="Gonzalez J."/>
            <person name="Henrissat B."/>
            <person name="Kuo A."/>
            <person name="Liang C."/>
            <person name="Lipzen A."/>
            <person name="Lutzoni F."/>
            <person name="Magnuson J."/>
            <person name="Mondo S."/>
            <person name="Nolan M."/>
            <person name="Ohm R."/>
            <person name="Pangilinan J."/>
            <person name="Park H.-J."/>
            <person name="Ramirez L."/>
            <person name="Alfaro M."/>
            <person name="Sun H."/>
            <person name="Tritt A."/>
            <person name="Yoshinaga Y."/>
            <person name="Zwiers L.-H."/>
            <person name="Turgeon B."/>
            <person name="Goodwin S."/>
            <person name="Spatafora J."/>
            <person name="Crous P."/>
            <person name="Grigoriev I."/>
        </authorList>
    </citation>
    <scope>NUCLEOTIDE SEQUENCE</scope>
    <source>
        <strain evidence="11">CBS 473.64</strain>
    </source>
</reference>
<keyword evidence="3 9" id="KW-0378">Hydrolase</keyword>
<keyword evidence="12" id="KW-1185">Reference proteome</keyword>
<evidence type="ECO:0000256" key="3">
    <source>
        <dbReference type="ARBA" id="ARBA00022801"/>
    </source>
</evidence>
<keyword evidence="7 9" id="KW-0326">Glycosidase</keyword>
<dbReference type="PANTHER" id="PTHR33753">
    <property type="entry name" value="1,4-BETA-D-GLUCAN CELLOBIOHYDROLASE B"/>
    <property type="match status" value="1"/>
</dbReference>
<keyword evidence="6" id="KW-0119">Carbohydrate metabolism</keyword>
<gene>
    <name evidence="11" type="ORF">P280DRAFT_501798</name>
</gene>